<dbReference type="EMBL" id="SJSL01000002">
    <property type="protein sequence ID" value="TCD01224.1"/>
    <property type="molecule type" value="Genomic_DNA"/>
</dbReference>
<dbReference type="AlphaFoldDB" id="A0A4R0NQ82"/>
<protein>
    <submittedName>
        <fullName evidence="1">Uncharacterized protein</fullName>
    </submittedName>
</protein>
<dbReference type="OrthoDB" id="5893632at2"/>
<sequence>MECKNPIICKKHGILVSVTDHANNIYRFLLAENPYDEDPMRDWFRICSGITKVNYTEGLNDNAWLVCGAAADYDDAKSKYLEDLLLQLTWFTYIWGGFESLIDGLSFQECPKQRGKINKVGFYLQDNYESKFKLPEHYNNLVTLLANYLKLTPSFLEADKNLFTPSQCAGKSGTGLTLVYKIRNGFAHGAFAFGEPDEYEHTKSYHTRIIHISCRIILLTIQMLLLAIHKEDDIQIEPNWNFKEDERIISATDFLQNLHLRDYKS</sequence>
<proteinExistence type="predicted"/>
<organism evidence="1 2">
    <name type="scientific">Pedobacter psychroterrae</name>
    <dbReference type="NCBI Taxonomy" id="2530453"/>
    <lineage>
        <taxon>Bacteria</taxon>
        <taxon>Pseudomonadati</taxon>
        <taxon>Bacteroidota</taxon>
        <taxon>Sphingobacteriia</taxon>
        <taxon>Sphingobacteriales</taxon>
        <taxon>Sphingobacteriaceae</taxon>
        <taxon>Pedobacter</taxon>
    </lineage>
</organism>
<dbReference type="RefSeq" id="WP_131595916.1">
    <property type="nucleotide sequence ID" value="NZ_SJSL01000002.1"/>
</dbReference>
<evidence type="ECO:0000313" key="2">
    <source>
        <dbReference type="Proteomes" id="UP000293347"/>
    </source>
</evidence>
<name>A0A4R0NQ82_9SPHI</name>
<reference evidence="1 2" key="1">
    <citation type="submission" date="2019-02" db="EMBL/GenBank/DDBJ databases">
        <title>Pedobacter sp. RP-1-14 sp. nov., isolated from Arctic soil.</title>
        <authorList>
            <person name="Dahal R.H."/>
        </authorList>
    </citation>
    <scope>NUCLEOTIDE SEQUENCE [LARGE SCALE GENOMIC DNA]</scope>
    <source>
        <strain evidence="1 2">RP-1-14</strain>
    </source>
</reference>
<accession>A0A4R0NQ82</accession>
<dbReference type="Proteomes" id="UP000293347">
    <property type="component" value="Unassembled WGS sequence"/>
</dbReference>
<keyword evidence="2" id="KW-1185">Reference proteome</keyword>
<gene>
    <name evidence="1" type="ORF">EZ437_10735</name>
</gene>
<evidence type="ECO:0000313" key="1">
    <source>
        <dbReference type="EMBL" id="TCD01224.1"/>
    </source>
</evidence>
<comment type="caution">
    <text evidence="1">The sequence shown here is derived from an EMBL/GenBank/DDBJ whole genome shotgun (WGS) entry which is preliminary data.</text>
</comment>